<dbReference type="EMBL" id="JAVDWW010000015">
    <property type="protein sequence ID" value="MDR7172843.1"/>
    <property type="molecule type" value="Genomic_DNA"/>
</dbReference>
<keyword evidence="3" id="KW-0418">Kinase</keyword>
<sequence>MSLPSLLDYQQAVLHPQFAFPRDAELRGGKAALTPLSIAAVASGGFAATFQITNPISGRSYAVCCFHKLSSDNNFERRYVAVADFVRDHPELEFLVGVQYDPAGIVVEMETHPTVRMPWVQGDPLGDWVDDHFDEPDAIEEVRANLARAVSRLRSANAAHGDLQHGNIMVGSDRSITLIDYDGMYLPMLAQYGASERGHPNYQHPDRAEDTYDENLDAFSAFVIDLSLRAIAHDDELWERFGGTGQNLLFTASDFADPGKSEVFATLLAGPLAAQTELLRRASLTSYEQVPQALTGRAAPPRTTRTTTRAALDVMSAANAAGLRQRQGDQITVVGVVLTARIRKDYLGNPIAFINFGEFTRGDFAIVAFGPAAEALQHRYGSALGGLHGARVTLTELVTLYKNKYSSNLTPQMVLSRANQLKDLTADQYATMVTMVGKKPASPPTEKPAAARKITPTTPNTTHTAGTTAAPPYSTRQQTTGNPAAVTDDLLSSMLSRYPAPSAAKATPSMTTTPSATKPSTGAERTTSTQRPQSIPTSTPSRINPIRRAETHRPPTPPPAYTPPPTSFAAPRLPTYQPWQAPRQKKRRGRRTLMTISVSIAALMSLVVLTSHVRPKATAPTTPPVETLSFQSPSTNLSCMATLGTPATIRCDARNIRFQPPAPTAGCDTAKFGHTMILTAGLDAAFACPPDSLLDRTVPLFDYDTTKPIGPFTCDSDASNGITCRENATGRGFRLERDSYEVF</sequence>
<evidence type="ECO:0000313" key="3">
    <source>
        <dbReference type="EMBL" id="MDR7172843.1"/>
    </source>
</evidence>
<feature type="region of interest" description="Disordered" evidence="1">
    <location>
        <begin position="500"/>
        <end position="573"/>
    </location>
</feature>
<proteinExistence type="predicted"/>
<feature type="compositionally biased region" description="Low complexity" evidence="1">
    <location>
        <begin position="500"/>
        <end position="521"/>
    </location>
</feature>
<keyword evidence="3" id="KW-0723">Serine/threonine-protein kinase</keyword>
<dbReference type="Gene3D" id="1.10.510.10">
    <property type="entry name" value="Transferase(Phosphotransferase) domain 1"/>
    <property type="match status" value="1"/>
</dbReference>
<keyword evidence="3" id="KW-0808">Transferase</keyword>
<dbReference type="InterPro" id="IPR000719">
    <property type="entry name" value="Prot_kinase_dom"/>
</dbReference>
<feature type="compositionally biased region" description="Low complexity" evidence="1">
    <location>
        <begin position="455"/>
        <end position="472"/>
    </location>
</feature>
<reference evidence="3 4" key="1">
    <citation type="submission" date="2023-07" db="EMBL/GenBank/DDBJ databases">
        <title>Sorghum-associated microbial communities from plants grown in Nebraska, USA.</title>
        <authorList>
            <person name="Schachtman D."/>
        </authorList>
    </citation>
    <scope>NUCLEOTIDE SEQUENCE [LARGE SCALE GENOMIC DNA]</scope>
    <source>
        <strain evidence="3 4">4272</strain>
    </source>
</reference>
<keyword evidence="4" id="KW-1185">Reference proteome</keyword>
<organism evidence="3 4">
    <name type="scientific">Nocardia kruczakiae</name>
    <dbReference type="NCBI Taxonomy" id="261477"/>
    <lineage>
        <taxon>Bacteria</taxon>
        <taxon>Bacillati</taxon>
        <taxon>Actinomycetota</taxon>
        <taxon>Actinomycetes</taxon>
        <taxon>Mycobacteriales</taxon>
        <taxon>Nocardiaceae</taxon>
        <taxon>Nocardia</taxon>
    </lineage>
</organism>
<name>A0ABU1XQK4_9NOCA</name>
<dbReference type="Proteomes" id="UP001251217">
    <property type="component" value="Unassembled WGS sequence"/>
</dbReference>
<accession>A0ABU1XQK4</accession>
<feature type="region of interest" description="Disordered" evidence="1">
    <location>
        <begin position="437"/>
        <end position="484"/>
    </location>
</feature>
<dbReference type="SUPFAM" id="SSF56112">
    <property type="entry name" value="Protein kinase-like (PK-like)"/>
    <property type="match status" value="1"/>
</dbReference>
<feature type="domain" description="Protein kinase" evidence="2">
    <location>
        <begin position="35"/>
        <end position="318"/>
    </location>
</feature>
<evidence type="ECO:0000259" key="2">
    <source>
        <dbReference type="PROSITE" id="PS50011"/>
    </source>
</evidence>
<dbReference type="PROSITE" id="PS50011">
    <property type="entry name" value="PROTEIN_KINASE_DOM"/>
    <property type="match status" value="1"/>
</dbReference>
<protein>
    <submittedName>
        <fullName evidence="3">Serine/threonine protein kinase</fullName>
    </submittedName>
</protein>
<comment type="caution">
    <text evidence="3">The sequence shown here is derived from an EMBL/GenBank/DDBJ whole genome shotgun (WGS) entry which is preliminary data.</text>
</comment>
<gene>
    <name evidence="3" type="ORF">J2W56_006609</name>
</gene>
<dbReference type="GO" id="GO:0004674">
    <property type="term" value="F:protein serine/threonine kinase activity"/>
    <property type="evidence" value="ECO:0007669"/>
    <property type="project" value="UniProtKB-KW"/>
</dbReference>
<dbReference type="InterPro" id="IPR011009">
    <property type="entry name" value="Kinase-like_dom_sf"/>
</dbReference>
<dbReference type="RefSeq" id="WP_310408059.1">
    <property type="nucleotide sequence ID" value="NZ_JAVDWW010000015.1"/>
</dbReference>
<dbReference type="Gene3D" id="3.30.200.20">
    <property type="entry name" value="Phosphorylase Kinase, domain 1"/>
    <property type="match status" value="1"/>
</dbReference>
<evidence type="ECO:0000313" key="4">
    <source>
        <dbReference type="Proteomes" id="UP001251217"/>
    </source>
</evidence>
<evidence type="ECO:0000256" key="1">
    <source>
        <dbReference type="SAM" id="MobiDB-lite"/>
    </source>
</evidence>
<feature type="compositionally biased region" description="Pro residues" evidence="1">
    <location>
        <begin position="554"/>
        <end position="566"/>
    </location>
</feature>
<feature type="compositionally biased region" description="Polar residues" evidence="1">
    <location>
        <begin position="523"/>
        <end position="542"/>
    </location>
</feature>